<dbReference type="PANTHER" id="PTHR30221">
    <property type="entry name" value="SMALL-CONDUCTANCE MECHANOSENSITIVE CHANNEL"/>
    <property type="match status" value="1"/>
</dbReference>
<dbReference type="EMBL" id="LT629770">
    <property type="protein sequence ID" value="SDT02178.1"/>
    <property type="molecule type" value="Genomic_DNA"/>
</dbReference>
<accession>A0A1H1WYC8</accession>
<dbReference type="InterPro" id="IPR006686">
    <property type="entry name" value="MscS_channel_CS"/>
</dbReference>
<proteinExistence type="inferred from homology"/>
<dbReference type="InterPro" id="IPR023408">
    <property type="entry name" value="MscS_beta-dom_sf"/>
</dbReference>
<dbReference type="InterPro" id="IPR006685">
    <property type="entry name" value="MscS_channel_2nd"/>
</dbReference>
<dbReference type="SUPFAM" id="SSF50182">
    <property type="entry name" value="Sm-like ribonucleoproteins"/>
    <property type="match status" value="1"/>
</dbReference>
<feature type="transmembrane region" description="Helical" evidence="6">
    <location>
        <begin position="82"/>
        <end position="101"/>
    </location>
</feature>
<dbReference type="PANTHER" id="PTHR30221:SF1">
    <property type="entry name" value="SMALL-CONDUCTANCE MECHANOSENSITIVE CHANNEL"/>
    <property type="match status" value="1"/>
</dbReference>
<protein>
    <submittedName>
        <fullName evidence="8">Mechanosensitive ion channel</fullName>
    </submittedName>
</protein>
<dbReference type="RefSeq" id="WP_060923043.1">
    <property type="nucleotide sequence ID" value="NZ_CBDRLI010000005.1"/>
</dbReference>
<dbReference type="Gene3D" id="2.30.30.60">
    <property type="match status" value="1"/>
</dbReference>
<evidence type="ECO:0000256" key="4">
    <source>
        <dbReference type="ARBA" id="ARBA00022989"/>
    </source>
</evidence>
<feature type="transmembrane region" description="Helical" evidence="6">
    <location>
        <begin position="13"/>
        <end position="33"/>
    </location>
</feature>
<dbReference type="Pfam" id="PF00924">
    <property type="entry name" value="MS_channel_2nd"/>
    <property type="match status" value="1"/>
</dbReference>
<evidence type="ECO:0000313" key="8">
    <source>
        <dbReference type="EMBL" id="SDT02178.1"/>
    </source>
</evidence>
<dbReference type="PROSITE" id="PS01246">
    <property type="entry name" value="UPF0003"/>
    <property type="match status" value="1"/>
</dbReference>
<dbReference type="GeneID" id="36300865"/>
<evidence type="ECO:0000259" key="7">
    <source>
        <dbReference type="Pfam" id="PF00924"/>
    </source>
</evidence>
<reference evidence="8 9" key="1">
    <citation type="submission" date="2016-10" db="EMBL/GenBank/DDBJ databases">
        <authorList>
            <person name="de Groot N.N."/>
        </authorList>
    </citation>
    <scope>NUCLEOTIDE SEQUENCE [LARGE SCALE GENOMIC DNA]</scope>
    <source>
        <strain evidence="8 9">DSM 15019</strain>
    </source>
</reference>
<sequence length="277" mass="29025">MDLQDLLPTDIDWWQLLLALLVALATWIISRFARRGTTALLRRAPGISTAVGTATAQFVGYAILLLGFGIALALLGANVQPLLAIVVILGIVAILVLRGVADNFAAGVLLQARQTVRIGDEIVVEALDSVIAGTVTELNARAVILHTVDGRTLHIPNARLLSDPVVNDSTRGARRSEVEVRVRRDGTTGIDGVLGPLVDAARTAEGVHRHEGVRALVVSVSGDRLIARLQFWHHPLHGALVSAAVVVAVFDALGGLGTTGTVTSVPAPPPLVPSDAV</sequence>
<dbReference type="Proteomes" id="UP000182126">
    <property type="component" value="Chromosome I"/>
</dbReference>
<dbReference type="GO" id="GO:0016020">
    <property type="term" value="C:membrane"/>
    <property type="evidence" value="ECO:0007669"/>
    <property type="project" value="UniProtKB-SubCell"/>
</dbReference>
<dbReference type="InterPro" id="IPR045275">
    <property type="entry name" value="MscS_archaea/bacteria_type"/>
</dbReference>
<evidence type="ECO:0000256" key="6">
    <source>
        <dbReference type="SAM" id="Phobius"/>
    </source>
</evidence>
<comment type="similarity">
    <text evidence="2">Belongs to the MscS (TC 1.A.23) family.</text>
</comment>
<gene>
    <name evidence="8" type="ORF">SAMN04489809_3295</name>
</gene>
<dbReference type="AlphaFoldDB" id="A0A1H1WYC8"/>
<name>A0A1H1WYC8_9MICO</name>
<evidence type="ECO:0000313" key="9">
    <source>
        <dbReference type="Proteomes" id="UP000182126"/>
    </source>
</evidence>
<dbReference type="InterPro" id="IPR010920">
    <property type="entry name" value="LSM_dom_sf"/>
</dbReference>
<dbReference type="eggNOG" id="COG0668">
    <property type="taxonomic scope" value="Bacteria"/>
</dbReference>
<dbReference type="GO" id="GO:0008381">
    <property type="term" value="F:mechanosensitive monoatomic ion channel activity"/>
    <property type="evidence" value="ECO:0007669"/>
    <property type="project" value="InterPro"/>
</dbReference>
<feature type="transmembrane region" description="Helical" evidence="6">
    <location>
        <begin position="54"/>
        <end position="76"/>
    </location>
</feature>
<feature type="domain" description="Mechanosensitive ion channel MscS" evidence="7">
    <location>
        <begin position="100"/>
        <end position="167"/>
    </location>
</feature>
<organism evidence="8 9">
    <name type="scientific">Microbacterium paraoxydans</name>
    <dbReference type="NCBI Taxonomy" id="199592"/>
    <lineage>
        <taxon>Bacteria</taxon>
        <taxon>Bacillati</taxon>
        <taxon>Actinomycetota</taxon>
        <taxon>Actinomycetes</taxon>
        <taxon>Micrococcales</taxon>
        <taxon>Microbacteriaceae</taxon>
        <taxon>Microbacterium</taxon>
    </lineage>
</organism>
<evidence type="ECO:0000256" key="5">
    <source>
        <dbReference type="ARBA" id="ARBA00023136"/>
    </source>
</evidence>
<dbReference type="Gene3D" id="1.10.287.1260">
    <property type="match status" value="1"/>
</dbReference>
<evidence type="ECO:0000256" key="3">
    <source>
        <dbReference type="ARBA" id="ARBA00022692"/>
    </source>
</evidence>
<keyword evidence="5 6" id="KW-0472">Membrane</keyword>
<keyword evidence="3 6" id="KW-0812">Transmembrane</keyword>
<dbReference type="InterPro" id="IPR011014">
    <property type="entry name" value="MscS_channel_TM-2"/>
</dbReference>
<evidence type="ECO:0000256" key="2">
    <source>
        <dbReference type="ARBA" id="ARBA00008017"/>
    </source>
</evidence>
<keyword evidence="4 6" id="KW-1133">Transmembrane helix</keyword>
<dbReference type="SUPFAM" id="SSF82861">
    <property type="entry name" value="Mechanosensitive channel protein MscS (YggB), transmembrane region"/>
    <property type="match status" value="1"/>
</dbReference>
<evidence type="ECO:0000256" key="1">
    <source>
        <dbReference type="ARBA" id="ARBA00004141"/>
    </source>
</evidence>
<comment type="subcellular location">
    <subcellularLocation>
        <location evidence="1">Membrane</location>
        <topology evidence="1">Multi-pass membrane protein</topology>
    </subcellularLocation>
</comment>